<comment type="caution">
    <text evidence="2">The sequence shown here is derived from an EMBL/GenBank/DDBJ whole genome shotgun (WGS) entry which is preliminary data.</text>
</comment>
<evidence type="ECO:0000256" key="1">
    <source>
        <dbReference type="SAM" id="Phobius"/>
    </source>
</evidence>
<gene>
    <name evidence="2" type="ORF">C2G38_2090689</name>
</gene>
<sequence length="55" mass="6646">MINFRPVPNFALKKILYCQITTDYSIFKFLYCNARVLSLLTFCLFLIIYFNIKRN</sequence>
<proteinExistence type="predicted"/>
<evidence type="ECO:0000313" key="2">
    <source>
        <dbReference type="EMBL" id="RIB16498.1"/>
    </source>
</evidence>
<reference evidence="2 3" key="1">
    <citation type="submission" date="2018-06" db="EMBL/GenBank/DDBJ databases">
        <title>Comparative genomics reveals the genomic features of Rhizophagus irregularis, R. cerebriforme, R. diaphanum and Gigaspora rosea, and their symbiotic lifestyle signature.</title>
        <authorList>
            <person name="Morin E."/>
            <person name="San Clemente H."/>
            <person name="Chen E.C.H."/>
            <person name="De La Providencia I."/>
            <person name="Hainaut M."/>
            <person name="Kuo A."/>
            <person name="Kohler A."/>
            <person name="Murat C."/>
            <person name="Tang N."/>
            <person name="Roy S."/>
            <person name="Loubradou J."/>
            <person name="Henrissat B."/>
            <person name="Grigoriev I.V."/>
            <person name="Corradi N."/>
            <person name="Roux C."/>
            <person name="Martin F.M."/>
        </authorList>
    </citation>
    <scope>NUCLEOTIDE SEQUENCE [LARGE SCALE GENOMIC DNA]</scope>
    <source>
        <strain evidence="2 3">DAOM 194757</strain>
    </source>
</reference>
<name>A0A397V4F0_9GLOM</name>
<dbReference type="EMBL" id="QKWP01000671">
    <property type="protein sequence ID" value="RIB16498.1"/>
    <property type="molecule type" value="Genomic_DNA"/>
</dbReference>
<evidence type="ECO:0000313" key="3">
    <source>
        <dbReference type="Proteomes" id="UP000266673"/>
    </source>
</evidence>
<accession>A0A397V4F0</accession>
<keyword evidence="1" id="KW-0472">Membrane</keyword>
<keyword evidence="3" id="KW-1185">Reference proteome</keyword>
<keyword evidence="1" id="KW-1133">Transmembrane helix</keyword>
<dbReference type="AlphaFoldDB" id="A0A397V4F0"/>
<feature type="transmembrane region" description="Helical" evidence="1">
    <location>
        <begin position="34"/>
        <end position="52"/>
    </location>
</feature>
<keyword evidence="1" id="KW-0812">Transmembrane</keyword>
<organism evidence="2 3">
    <name type="scientific">Gigaspora rosea</name>
    <dbReference type="NCBI Taxonomy" id="44941"/>
    <lineage>
        <taxon>Eukaryota</taxon>
        <taxon>Fungi</taxon>
        <taxon>Fungi incertae sedis</taxon>
        <taxon>Mucoromycota</taxon>
        <taxon>Glomeromycotina</taxon>
        <taxon>Glomeromycetes</taxon>
        <taxon>Diversisporales</taxon>
        <taxon>Gigasporaceae</taxon>
        <taxon>Gigaspora</taxon>
    </lineage>
</organism>
<protein>
    <submittedName>
        <fullName evidence="2">Uncharacterized protein</fullName>
    </submittedName>
</protein>
<dbReference type="Proteomes" id="UP000266673">
    <property type="component" value="Unassembled WGS sequence"/>
</dbReference>